<accession>A0A6N2QYN8</accession>
<evidence type="ECO:0000313" key="1">
    <source>
        <dbReference type="EMBL" id="VYS73654.1"/>
    </source>
</evidence>
<evidence type="ECO:0008006" key="2">
    <source>
        <dbReference type="Google" id="ProtNLM"/>
    </source>
</evidence>
<protein>
    <recommendedName>
        <fullName evidence="2">DUF2313 domain-containing protein</fullName>
    </recommendedName>
</protein>
<dbReference type="InterPro" id="IPR018755">
    <property type="entry name" value="Phage_Mu_Gp48"/>
</dbReference>
<name>A0A6N2QYN8_9FIRM</name>
<reference evidence="1" key="1">
    <citation type="submission" date="2019-11" db="EMBL/GenBank/DDBJ databases">
        <authorList>
            <person name="Feng L."/>
        </authorList>
    </citation>
    <scope>NUCLEOTIDE SEQUENCE</scope>
    <source>
        <strain evidence="1">AcaccaeLFYP115</strain>
    </source>
</reference>
<dbReference type="RefSeq" id="WP_006566109.1">
    <property type="nucleotide sequence ID" value="NZ_BAABZP010000001.1"/>
</dbReference>
<dbReference type="Pfam" id="PF10076">
    <property type="entry name" value="Phage_Mu_Gp48"/>
    <property type="match status" value="1"/>
</dbReference>
<sequence length="188" mass="22108">MAVHTKLMEEVLTSEEAQKIIDFVSPVYGNSYVALKLFQSIGLALDEINSFPDDFIDQIMIQTATWSLDYWEEQYRLYPEPGWSIEQRRKNLLENLGHRFNNPKKIENVLEVLTGHNVQIEENIEKNKFQVFVMGYVRDLKPVTDFVDKVKPAHLSYKIKMSELIEADVWIYTGICLSEHEFYRIEVE</sequence>
<dbReference type="AlphaFoldDB" id="A0A6N2QYN8"/>
<gene>
    <name evidence="1" type="ORF">ACLFYP115_00143</name>
</gene>
<organism evidence="1">
    <name type="scientific">Anaerostipes caccae</name>
    <dbReference type="NCBI Taxonomy" id="105841"/>
    <lineage>
        <taxon>Bacteria</taxon>
        <taxon>Bacillati</taxon>
        <taxon>Bacillota</taxon>
        <taxon>Clostridia</taxon>
        <taxon>Lachnospirales</taxon>
        <taxon>Lachnospiraceae</taxon>
        <taxon>Anaerostipes</taxon>
    </lineage>
</organism>
<dbReference type="EMBL" id="CACRSQ010000002">
    <property type="protein sequence ID" value="VYS73654.1"/>
    <property type="molecule type" value="Genomic_DNA"/>
</dbReference>
<proteinExistence type="predicted"/>